<sequence>MEEIPKLIVVCVINQKKSCPDRLCAKRVDS</sequence>
<name>Q2SD58_HAHCH</name>
<evidence type="ECO:0000313" key="2">
    <source>
        <dbReference type="Proteomes" id="UP000000238"/>
    </source>
</evidence>
<organism evidence="1 2">
    <name type="scientific">Hahella chejuensis (strain KCTC 2396)</name>
    <dbReference type="NCBI Taxonomy" id="349521"/>
    <lineage>
        <taxon>Bacteria</taxon>
        <taxon>Pseudomonadati</taxon>
        <taxon>Pseudomonadota</taxon>
        <taxon>Gammaproteobacteria</taxon>
        <taxon>Oceanospirillales</taxon>
        <taxon>Hahellaceae</taxon>
        <taxon>Hahella</taxon>
    </lineage>
</organism>
<dbReference type="AlphaFoldDB" id="Q2SD58"/>
<reference evidence="1 2" key="1">
    <citation type="journal article" date="2005" name="Nucleic Acids Res.">
        <title>Genomic blueprint of Hahella chejuensis, a marine microbe producing an algicidal agent.</title>
        <authorList>
            <person name="Jeong H."/>
            <person name="Yim J.H."/>
            <person name="Lee C."/>
            <person name="Choi S.-H."/>
            <person name="Park Y.K."/>
            <person name="Yoon S.H."/>
            <person name="Hur C.-G."/>
            <person name="Kang H.-Y."/>
            <person name="Kim D."/>
            <person name="Lee H.H."/>
            <person name="Park K.H."/>
            <person name="Park S.-H."/>
            <person name="Park H.-S."/>
            <person name="Lee H.K."/>
            <person name="Oh T.K."/>
            <person name="Kim J.F."/>
        </authorList>
    </citation>
    <scope>NUCLEOTIDE SEQUENCE [LARGE SCALE GENOMIC DNA]</scope>
    <source>
        <strain evidence="1 2">KCTC 2396</strain>
    </source>
</reference>
<dbReference type="KEGG" id="hch:HCH_04718"/>
<dbReference type="Proteomes" id="UP000000238">
    <property type="component" value="Chromosome"/>
</dbReference>
<accession>Q2SD58</accession>
<dbReference type="EMBL" id="CP000155">
    <property type="protein sequence ID" value="ABC31416.1"/>
    <property type="molecule type" value="Genomic_DNA"/>
</dbReference>
<proteinExistence type="predicted"/>
<keyword evidence="2" id="KW-1185">Reference proteome</keyword>
<evidence type="ECO:0000313" key="1">
    <source>
        <dbReference type="EMBL" id="ABC31416.1"/>
    </source>
</evidence>
<dbReference type="HOGENOM" id="CLU_3403836_0_0_6"/>
<gene>
    <name evidence="1" type="ordered locus">HCH_04718</name>
</gene>
<protein>
    <submittedName>
        <fullName evidence="1">Uncharacterized protein</fullName>
    </submittedName>
</protein>